<dbReference type="NCBIfam" id="TIGR00525">
    <property type="entry name" value="folB"/>
    <property type="match status" value="1"/>
</dbReference>
<dbReference type="NCBIfam" id="TIGR00526">
    <property type="entry name" value="folB_dom"/>
    <property type="match status" value="1"/>
</dbReference>
<evidence type="ECO:0000256" key="4">
    <source>
        <dbReference type="ARBA" id="ARBA00013043"/>
    </source>
</evidence>
<comment type="pathway">
    <text evidence="2">Cofactor biosynthesis; tetrahydrofolate biosynthesis; 2-amino-4-hydroxy-6-hydroxymethyl-7,8-dihydropteridine diphosphate from 7,8-dihydroneopterin triphosphate: step 3/4.</text>
</comment>
<accession>A0A6J7S1W4</accession>
<dbReference type="GO" id="GO:0004150">
    <property type="term" value="F:dihydroneopterin aldolase activity"/>
    <property type="evidence" value="ECO:0007669"/>
    <property type="project" value="UniProtKB-EC"/>
</dbReference>
<dbReference type="EMBL" id="CAFBPZ010000006">
    <property type="protein sequence ID" value="CAB5034598.1"/>
    <property type="molecule type" value="Genomic_DNA"/>
</dbReference>
<dbReference type="Pfam" id="PF02152">
    <property type="entry name" value="FolB"/>
    <property type="match status" value="1"/>
</dbReference>
<dbReference type="SUPFAM" id="SSF55620">
    <property type="entry name" value="Tetrahydrobiopterin biosynthesis enzymes-like"/>
    <property type="match status" value="1"/>
</dbReference>
<evidence type="ECO:0000313" key="9">
    <source>
        <dbReference type="EMBL" id="CAB4891199.1"/>
    </source>
</evidence>
<evidence type="ECO:0000259" key="8">
    <source>
        <dbReference type="SMART" id="SM00905"/>
    </source>
</evidence>
<evidence type="ECO:0000256" key="6">
    <source>
        <dbReference type="ARBA" id="ARBA00023239"/>
    </source>
</evidence>
<protein>
    <recommendedName>
        <fullName evidence="4">dihydroneopterin aldolase</fullName>
        <ecNumber evidence="4">4.1.2.25</ecNumber>
    </recommendedName>
    <alternativeName>
        <fullName evidence="7">7,8-dihydroneopterin aldolase</fullName>
    </alternativeName>
</protein>
<comment type="catalytic activity">
    <reaction evidence="1">
        <text>7,8-dihydroneopterin = 6-hydroxymethyl-7,8-dihydropterin + glycolaldehyde</text>
        <dbReference type="Rhea" id="RHEA:10540"/>
        <dbReference type="ChEBI" id="CHEBI:17001"/>
        <dbReference type="ChEBI" id="CHEBI:17071"/>
        <dbReference type="ChEBI" id="CHEBI:44841"/>
        <dbReference type="EC" id="4.1.2.25"/>
    </reaction>
</comment>
<evidence type="ECO:0000256" key="3">
    <source>
        <dbReference type="ARBA" id="ARBA00005708"/>
    </source>
</evidence>
<dbReference type="GO" id="GO:0005737">
    <property type="term" value="C:cytoplasm"/>
    <property type="evidence" value="ECO:0007669"/>
    <property type="project" value="TreeGrafter"/>
</dbReference>
<dbReference type="InterPro" id="IPR006157">
    <property type="entry name" value="FolB_dom"/>
</dbReference>
<dbReference type="FunFam" id="3.30.1130.10:FF:000003">
    <property type="entry name" value="7,8-dihydroneopterin aldolase"/>
    <property type="match status" value="1"/>
</dbReference>
<dbReference type="GO" id="GO:0046656">
    <property type="term" value="P:folic acid biosynthetic process"/>
    <property type="evidence" value="ECO:0007669"/>
    <property type="project" value="UniProtKB-KW"/>
</dbReference>
<dbReference type="EMBL" id="CAFBMC010000012">
    <property type="protein sequence ID" value="CAB4891199.1"/>
    <property type="molecule type" value="Genomic_DNA"/>
</dbReference>
<dbReference type="EC" id="4.1.2.25" evidence="4"/>
<keyword evidence="5" id="KW-0289">Folate biosynthesis</keyword>
<sequence>MNRDQIIISGIKATGFHGVFEHERENGQEFAVDLVVYLAPSNASTSDNLADTVDYGAISQFVYDRIIGEAFNLIETLAERIAEDILEMSGVDGIEVIVHKPQAPIPVPFDNVSLRIVRP</sequence>
<evidence type="ECO:0000256" key="5">
    <source>
        <dbReference type="ARBA" id="ARBA00022909"/>
    </source>
</evidence>
<comment type="similarity">
    <text evidence="3">Belongs to the DHNA family.</text>
</comment>
<organism evidence="10">
    <name type="scientific">freshwater metagenome</name>
    <dbReference type="NCBI Taxonomy" id="449393"/>
    <lineage>
        <taxon>unclassified sequences</taxon>
        <taxon>metagenomes</taxon>
        <taxon>ecological metagenomes</taxon>
    </lineage>
</organism>
<proteinExistence type="inferred from homology"/>
<dbReference type="PANTHER" id="PTHR42844">
    <property type="entry name" value="DIHYDRONEOPTERIN ALDOLASE 1-RELATED"/>
    <property type="match status" value="1"/>
</dbReference>
<keyword evidence="6" id="KW-0456">Lyase</keyword>
<dbReference type="Gene3D" id="3.30.1130.10">
    <property type="match status" value="1"/>
</dbReference>
<dbReference type="PANTHER" id="PTHR42844:SF1">
    <property type="entry name" value="DIHYDRONEOPTERIN ALDOLASE 1-RELATED"/>
    <property type="match status" value="1"/>
</dbReference>
<evidence type="ECO:0000256" key="7">
    <source>
        <dbReference type="ARBA" id="ARBA00032903"/>
    </source>
</evidence>
<gene>
    <name evidence="9" type="ORF">UFOPK3495_00379</name>
    <name evidence="10" type="ORF">UFOPK4237_00188</name>
</gene>
<dbReference type="InterPro" id="IPR043133">
    <property type="entry name" value="GTP-CH-I_C/QueF"/>
</dbReference>
<reference evidence="10" key="1">
    <citation type="submission" date="2020-05" db="EMBL/GenBank/DDBJ databases">
        <authorList>
            <person name="Chiriac C."/>
            <person name="Salcher M."/>
            <person name="Ghai R."/>
            <person name="Kavagutti S V."/>
        </authorList>
    </citation>
    <scope>NUCLEOTIDE SEQUENCE</scope>
</reference>
<dbReference type="CDD" id="cd00534">
    <property type="entry name" value="DHNA_DHNTPE"/>
    <property type="match status" value="1"/>
</dbReference>
<evidence type="ECO:0000313" key="10">
    <source>
        <dbReference type="EMBL" id="CAB5034598.1"/>
    </source>
</evidence>
<evidence type="ECO:0000256" key="2">
    <source>
        <dbReference type="ARBA" id="ARBA00005013"/>
    </source>
</evidence>
<evidence type="ECO:0000256" key="1">
    <source>
        <dbReference type="ARBA" id="ARBA00001353"/>
    </source>
</evidence>
<dbReference type="SMART" id="SM00905">
    <property type="entry name" value="FolB"/>
    <property type="match status" value="1"/>
</dbReference>
<dbReference type="InterPro" id="IPR006156">
    <property type="entry name" value="Dihydroneopterin_aldolase"/>
</dbReference>
<dbReference type="AlphaFoldDB" id="A0A6J7S1W4"/>
<feature type="domain" description="Dihydroneopterin aldolase/epimerase" evidence="8">
    <location>
        <begin position="6"/>
        <end position="118"/>
    </location>
</feature>
<name>A0A6J7S1W4_9ZZZZ</name>